<name>A0ABW3FWV5_9PSEU</name>
<keyword evidence="5" id="KW-1185">Reference proteome</keyword>
<dbReference type="Proteomes" id="UP001597018">
    <property type="component" value="Unassembled WGS sequence"/>
</dbReference>
<feature type="domain" description="GTPase-associated protein 1 middle" evidence="2">
    <location>
        <begin position="140"/>
        <end position="242"/>
    </location>
</feature>
<comment type="caution">
    <text evidence="4">The sequence shown here is derived from an EMBL/GenBank/DDBJ whole genome shotgun (WGS) entry which is preliminary data.</text>
</comment>
<evidence type="ECO:0000259" key="1">
    <source>
        <dbReference type="Pfam" id="PF20013"/>
    </source>
</evidence>
<dbReference type="InterPro" id="IPR045402">
    <property type="entry name" value="GAP1-N2"/>
</dbReference>
<feature type="domain" description="GTPase-associated protein 1 N-terminal" evidence="1">
    <location>
        <begin position="3"/>
        <end position="126"/>
    </location>
</feature>
<feature type="domain" description="GTPase-associated protein 1-like C-terminal" evidence="3">
    <location>
        <begin position="262"/>
        <end position="750"/>
    </location>
</feature>
<evidence type="ECO:0000259" key="3">
    <source>
        <dbReference type="Pfam" id="PF20052"/>
    </source>
</evidence>
<dbReference type="EMBL" id="JBHTIW010000026">
    <property type="protein sequence ID" value="MFD0922922.1"/>
    <property type="molecule type" value="Genomic_DNA"/>
</dbReference>
<evidence type="ECO:0000259" key="2">
    <source>
        <dbReference type="Pfam" id="PF20014"/>
    </source>
</evidence>
<dbReference type="RefSeq" id="WP_263251418.1">
    <property type="nucleotide sequence ID" value="NZ_BAABLT010000055.1"/>
</dbReference>
<dbReference type="Pfam" id="PF20013">
    <property type="entry name" value="GAP1-N2"/>
    <property type="match status" value="1"/>
</dbReference>
<organism evidence="4 5">
    <name type="scientific">Saccharopolyspora rosea</name>
    <dbReference type="NCBI Taxonomy" id="524884"/>
    <lineage>
        <taxon>Bacteria</taxon>
        <taxon>Bacillati</taxon>
        <taxon>Actinomycetota</taxon>
        <taxon>Actinomycetes</taxon>
        <taxon>Pseudonocardiales</taxon>
        <taxon>Pseudonocardiaceae</taxon>
        <taxon>Saccharopolyspora</taxon>
    </lineage>
</organism>
<accession>A0ABW3FWV5</accession>
<dbReference type="InterPro" id="IPR049532">
    <property type="entry name" value="GAP1-like_C"/>
</dbReference>
<reference evidence="5" key="1">
    <citation type="journal article" date="2019" name="Int. J. Syst. Evol. Microbiol.">
        <title>The Global Catalogue of Microorganisms (GCM) 10K type strain sequencing project: providing services to taxonomists for standard genome sequencing and annotation.</title>
        <authorList>
            <consortium name="The Broad Institute Genomics Platform"/>
            <consortium name="The Broad Institute Genome Sequencing Center for Infectious Disease"/>
            <person name="Wu L."/>
            <person name="Ma J."/>
        </authorList>
    </citation>
    <scope>NUCLEOTIDE SEQUENCE [LARGE SCALE GENOMIC DNA]</scope>
    <source>
        <strain evidence="5">CCUG 56401</strain>
    </source>
</reference>
<sequence length="781" mass="85571">MSFRSLFYTDCREGQGLLGRAGPQFQAVSPGTTPEMMAVVQRTALYEPPTDATPTADHPPSLVHVHDSCYVTARGVHLDGGDGDQFTHALVTTDPRHYGAVRPAQLWGASWWSERPADGTECAAVPAEPETGPLRAEALRDWVRDRPDGESWLVAVHSAVERVTEPDAPRVVFVGADADEVVRWIAAATLLLPQDRALRVGFRVFANSPEYSRHEVLALHPDRAGQLADPEQASGFAVFNLATGRRTEVEPRASALHWVPRFLAAEPSAVVEAIELAHRFAGGQLPGEGDRLAAGSLLLDEEVTEDSALPLADWIATRPPSSTVEEREAVLDAVLAATPGVPALSRLAEASAGGRVRLALLRAETEAIVRGDRHEVRGPLPEPTWTPDEAEEAVAVVEAAVGEVPAERMDALLRTAARFGVEPRPDADAERRFASWWVEHPDAPAEPESWPGRDRLLAALRDELARRLEGPAGPHVREAVRRHWWPLLVPLLADPFELVDALVASAAVQAGGEPRRAAIAAFRDRLRAAERAGCGDAAWDALFDRARPEMAEIADFFAAIPSTDVSESLAQKAIEALPQSTVSGQYLDVLRKLVHHLGKHESARGLWKEDGDLRSWLSGFRRAPESAVASELAGISEQVLDARAPQVLSALLEADPGVAAAVVVDGGETLQQMLARVLPELWDDEEQPEQWRDRAVALAFAAAWSDGCPDAVRATFDKALERWARGHPQPDHRRVSRVLRRVDADRREAWHDWLRELPREKPKTERVRGAARWLFGRRDDR</sequence>
<dbReference type="Pfam" id="PF20052">
    <property type="entry name" value="GAP1-C"/>
    <property type="match status" value="1"/>
</dbReference>
<proteinExistence type="predicted"/>
<gene>
    <name evidence="4" type="ORF">ACFQ16_24520</name>
</gene>
<protein>
    <submittedName>
        <fullName evidence="4">GTPase-associated protein 1-related protein</fullName>
    </submittedName>
</protein>
<evidence type="ECO:0000313" key="5">
    <source>
        <dbReference type="Proteomes" id="UP001597018"/>
    </source>
</evidence>
<dbReference type="InterPro" id="IPR045401">
    <property type="entry name" value="GAP1-M"/>
</dbReference>
<evidence type="ECO:0000313" key="4">
    <source>
        <dbReference type="EMBL" id="MFD0922922.1"/>
    </source>
</evidence>
<dbReference type="Pfam" id="PF20014">
    <property type="entry name" value="GAP1-M"/>
    <property type="match status" value="1"/>
</dbReference>